<evidence type="ECO:0000313" key="5">
    <source>
        <dbReference type="EMBL" id="MCC2231362.1"/>
    </source>
</evidence>
<dbReference type="Gene3D" id="1.10.10.10">
    <property type="entry name" value="Winged helix-like DNA-binding domain superfamily/Winged helix DNA-binding domain"/>
    <property type="match status" value="1"/>
</dbReference>
<evidence type="ECO:0000256" key="2">
    <source>
        <dbReference type="ARBA" id="ARBA00023125"/>
    </source>
</evidence>
<sequence>MANSVLLSLIRINSWRIRALKTAIAPYGYTGTMHLIVLYIRHHPGSRQEDIAEYYSLDKSSVARDARKLEELHHIVRHIDPENRRQYQLDLTPAGQEFLCFLDQIHDEYAEKLKTGFQEEEWAQLEKLLKRMEEEA</sequence>
<feature type="domain" description="HTH marR-type" evidence="4">
    <location>
        <begin position="1"/>
        <end position="134"/>
    </location>
</feature>
<keyword evidence="2" id="KW-0238">DNA-binding</keyword>
<dbReference type="InterPro" id="IPR036390">
    <property type="entry name" value="WH_DNA-bd_sf"/>
</dbReference>
<accession>A0AAE3EAH0</accession>
<name>A0AAE3EAH0_9FIRM</name>
<evidence type="ECO:0000259" key="4">
    <source>
        <dbReference type="PROSITE" id="PS50995"/>
    </source>
</evidence>
<reference evidence="5" key="1">
    <citation type="submission" date="2021-10" db="EMBL/GenBank/DDBJ databases">
        <title>Anaerobic single-cell dispensing facilitates the cultivation of human gut bacteria.</title>
        <authorList>
            <person name="Afrizal A."/>
        </authorList>
    </citation>
    <scope>NUCLEOTIDE SEQUENCE</scope>
    <source>
        <strain evidence="5">CLA-AA-H215</strain>
    </source>
</reference>
<keyword evidence="3" id="KW-0804">Transcription</keyword>
<dbReference type="PANTHER" id="PTHR42756">
    <property type="entry name" value="TRANSCRIPTIONAL REGULATOR, MARR"/>
    <property type="match status" value="1"/>
</dbReference>
<dbReference type="AlphaFoldDB" id="A0AAE3EAH0"/>
<dbReference type="PANTHER" id="PTHR42756:SF1">
    <property type="entry name" value="TRANSCRIPTIONAL REPRESSOR OF EMRAB OPERON"/>
    <property type="match status" value="1"/>
</dbReference>
<dbReference type="EMBL" id="JAJEQR010000027">
    <property type="protein sequence ID" value="MCC2231362.1"/>
    <property type="molecule type" value="Genomic_DNA"/>
</dbReference>
<keyword evidence="1" id="KW-0805">Transcription regulation</keyword>
<comment type="caution">
    <text evidence="5">The sequence shown here is derived from an EMBL/GenBank/DDBJ whole genome shotgun (WGS) entry which is preliminary data.</text>
</comment>
<dbReference type="SMART" id="SM00347">
    <property type="entry name" value="HTH_MARR"/>
    <property type="match status" value="1"/>
</dbReference>
<evidence type="ECO:0000256" key="3">
    <source>
        <dbReference type="ARBA" id="ARBA00023163"/>
    </source>
</evidence>
<dbReference type="GO" id="GO:0003700">
    <property type="term" value="F:DNA-binding transcription factor activity"/>
    <property type="evidence" value="ECO:0007669"/>
    <property type="project" value="InterPro"/>
</dbReference>
<protein>
    <submittedName>
        <fullName evidence="5">MarR family winged helix-turn-helix transcriptional regulator</fullName>
    </submittedName>
</protein>
<dbReference type="PROSITE" id="PS50995">
    <property type="entry name" value="HTH_MARR_2"/>
    <property type="match status" value="1"/>
</dbReference>
<dbReference type="Pfam" id="PF01047">
    <property type="entry name" value="MarR"/>
    <property type="match status" value="1"/>
</dbReference>
<dbReference type="InterPro" id="IPR000835">
    <property type="entry name" value="HTH_MarR-typ"/>
</dbReference>
<dbReference type="SUPFAM" id="SSF46785">
    <property type="entry name" value="Winged helix' DNA-binding domain"/>
    <property type="match status" value="1"/>
</dbReference>
<proteinExistence type="predicted"/>
<dbReference type="PRINTS" id="PR00598">
    <property type="entry name" value="HTHMARR"/>
</dbReference>
<organism evidence="5 6">
    <name type="scientific">Hominifimenecus microfluidus</name>
    <dbReference type="NCBI Taxonomy" id="2885348"/>
    <lineage>
        <taxon>Bacteria</taxon>
        <taxon>Bacillati</taxon>
        <taxon>Bacillota</taxon>
        <taxon>Clostridia</taxon>
        <taxon>Lachnospirales</taxon>
        <taxon>Lachnospiraceae</taxon>
        <taxon>Hominifimenecus</taxon>
    </lineage>
</organism>
<gene>
    <name evidence="5" type="ORF">LKD81_10200</name>
</gene>
<dbReference type="Proteomes" id="UP001198182">
    <property type="component" value="Unassembled WGS sequence"/>
</dbReference>
<dbReference type="InterPro" id="IPR036388">
    <property type="entry name" value="WH-like_DNA-bd_sf"/>
</dbReference>
<keyword evidence="6" id="KW-1185">Reference proteome</keyword>
<evidence type="ECO:0000313" key="6">
    <source>
        <dbReference type="Proteomes" id="UP001198182"/>
    </source>
</evidence>
<dbReference type="GO" id="GO:0003677">
    <property type="term" value="F:DNA binding"/>
    <property type="evidence" value="ECO:0007669"/>
    <property type="project" value="UniProtKB-KW"/>
</dbReference>
<evidence type="ECO:0000256" key="1">
    <source>
        <dbReference type="ARBA" id="ARBA00023015"/>
    </source>
</evidence>